<evidence type="ECO:0000313" key="4">
    <source>
        <dbReference type="Proteomes" id="UP000297245"/>
    </source>
</evidence>
<feature type="domain" description="Alcohol dehydrogenase-like C-terminal" evidence="2">
    <location>
        <begin position="124"/>
        <end position="217"/>
    </location>
</feature>
<organism evidence="3 4">
    <name type="scientific">Dendrothele bispora (strain CBS 962.96)</name>
    <dbReference type="NCBI Taxonomy" id="1314807"/>
    <lineage>
        <taxon>Eukaryota</taxon>
        <taxon>Fungi</taxon>
        <taxon>Dikarya</taxon>
        <taxon>Basidiomycota</taxon>
        <taxon>Agaricomycotina</taxon>
        <taxon>Agaricomycetes</taxon>
        <taxon>Agaricomycetidae</taxon>
        <taxon>Agaricales</taxon>
        <taxon>Agaricales incertae sedis</taxon>
        <taxon>Dendrothele</taxon>
    </lineage>
</organism>
<dbReference type="OrthoDB" id="809632at2759"/>
<keyword evidence="1" id="KW-0812">Transmembrane</keyword>
<dbReference type="Pfam" id="PF00107">
    <property type="entry name" value="ADH_zinc_N"/>
    <property type="match status" value="1"/>
</dbReference>
<gene>
    <name evidence="3" type="ORF">K435DRAFT_780081</name>
</gene>
<keyword evidence="1" id="KW-0472">Membrane</keyword>
<dbReference type="SUPFAM" id="SSF51735">
    <property type="entry name" value="NAD(P)-binding Rossmann-fold domains"/>
    <property type="match status" value="1"/>
</dbReference>
<dbReference type="GO" id="GO:0016628">
    <property type="term" value="F:oxidoreductase activity, acting on the CH-CH group of donors, NAD or NADP as acceptor"/>
    <property type="evidence" value="ECO:0007669"/>
    <property type="project" value="InterPro"/>
</dbReference>
<dbReference type="PANTHER" id="PTHR43205:SF7">
    <property type="entry name" value="PROSTAGLANDIN REDUCTASE 1"/>
    <property type="match status" value="1"/>
</dbReference>
<feature type="transmembrane region" description="Helical" evidence="1">
    <location>
        <begin position="115"/>
        <end position="133"/>
    </location>
</feature>
<dbReference type="Gene3D" id="3.90.180.10">
    <property type="entry name" value="Medium-chain alcohol dehydrogenases, catalytic domain"/>
    <property type="match status" value="1"/>
</dbReference>
<dbReference type="EMBL" id="ML179265">
    <property type="protein sequence ID" value="THU92859.1"/>
    <property type="molecule type" value="Genomic_DNA"/>
</dbReference>
<dbReference type="PANTHER" id="PTHR43205">
    <property type="entry name" value="PROSTAGLANDIN REDUCTASE"/>
    <property type="match status" value="1"/>
</dbReference>
<dbReference type="InterPro" id="IPR013149">
    <property type="entry name" value="ADH-like_C"/>
</dbReference>
<dbReference type="InterPro" id="IPR011032">
    <property type="entry name" value="GroES-like_sf"/>
</dbReference>
<accession>A0A4S8LTI6</accession>
<keyword evidence="4" id="KW-1185">Reference proteome</keyword>
<evidence type="ECO:0000259" key="2">
    <source>
        <dbReference type="Pfam" id="PF00107"/>
    </source>
</evidence>
<proteinExistence type="predicted"/>
<sequence length="291" mass="32002">MRDASVQSYSPAFALGQAITGLGIGKVLKSEKEGINAGEYISLPLIEWAEYTTPPVEILPYREKIVPEKGVPLSVYLGALGMPGRTAYHAWKEFAHAKQGETAFVTTAAVKRKKFTLFFHLAGAVGLFVVQLAKMQGLKIIASVRSSDKAKLAPSVGADVVFNYKETSREQMDDILKKEGGVDIYWDNIGGSTLDVALGNANSHARFIKCGMISGYNNKNAIPDSDKRRRRDYLYPKYNSEFNEIVPKWVLEGNMKYTEDQTQGLEFGGGALLELQIGKNTGKKVVVVVEE</sequence>
<dbReference type="CDD" id="cd05288">
    <property type="entry name" value="PGDH"/>
    <property type="match status" value="1"/>
</dbReference>
<evidence type="ECO:0000313" key="3">
    <source>
        <dbReference type="EMBL" id="THU92859.1"/>
    </source>
</evidence>
<reference evidence="3 4" key="1">
    <citation type="journal article" date="2019" name="Nat. Ecol. Evol.">
        <title>Megaphylogeny resolves global patterns of mushroom evolution.</title>
        <authorList>
            <person name="Varga T."/>
            <person name="Krizsan K."/>
            <person name="Foldi C."/>
            <person name="Dima B."/>
            <person name="Sanchez-Garcia M."/>
            <person name="Sanchez-Ramirez S."/>
            <person name="Szollosi G.J."/>
            <person name="Szarkandi J.G."/>
            <person name="Papp V."/>
            <person name="Albert L."/>
            <person name="Andreopoulos W."/>
            <person name="Angelini C."/>
            <person name="Antonin V."/>
            <person name="Barry K.W."/>
            <person name="Bougher N.L."/>
            <person name="Buchanan P."/>
            <person name="Buyck B."/>
            <person name="Bense V."/>
            <person name="Catcheside P."/>
            <person name="Chovatia M."/>
            <person name="Cooper J."/>
            <person name="Damon W."/>
            <person name="Desjardin D."/>
            <person name="Finy P."/>
            <person name="Geml J."/>
            <person name="Haridas S."/>
            <person name="Hughes K."/>
            <person name="Justo A."/>
            <person name="Karasinski D."/>
            <person name="Kautmanova I."/>
            <person name="Kiss B."/>
            <person name="Kocsube S."/>
            <person name="Kotiranta H."/>
            <person name="LaButti K.M."/>
            <person name="Lechner B.E."/>
            <person name="Liimatainen K."/>
            <person name="Lipzen A."/>
            <person name="Lukacs Z."/>
            <person name="Mihaltcheva S."/>
            <person name="Morgado L.N."/>
            <person name="Niskanen T."/>
            <person name="Noordeloos M.E."/>
            <person name="Ohm R.A."/>
            <person name="Ortiz-Santana B."/>
            <person name="Ovrebo C."/>
            <person name="Racz N."/>
            <person name="Riley R."/>
            <person name="Savchenko A."/>
            <person name="Shiryaev A."/>
            <person name="Soop K."/>
            <person name="Spirin V."/>
            <person name="Szebenyi C."/>
            <person name="Tomsovsky M."/>
            <person name="Tulloss R.E."/>
            <person name="Uehling J."/>
            <person name="Grigoriev I.V."/>
            <person name="Vagvolgyi C."/>
            <person name="Papp T."/>
            <person name="Martin F.M."/>
            <person name="Miettinen O."/>
            <person name="Hibbett D.S."/>
            <person name="Nagy L.G."/>
        </authorList>
    </citation>
    <scope>NUCLEOTIDE SEQUENCE [LARGE SCALE GENOMIC DNA]</scope>
    <source>
        <strain evidence="3 4">CBS 962.96</strain>
    </source>
</reference>
<dbReference type="InterPro" id="IPR045010">
    <property type="entry name" value="MDR_fam"/>
</dbReference>
<keyword evidence="1" id="KW-1133">Transmembrane helix</keyword>
<protein>
    <submittedName>
        <fullName evidence="3">NAD(P)-binding protein</fullName>
    </submittedName>
</protein>
<evidence type="ECO:0000256" key="1">
    <source>
        <dbReference type="SAM" id="Phobius"/>
    </source>
</evidence>
<dbReference type="Gene3D" id="3.40.50.720">
    <property type="entry name" value="NAD(P)-binding Rossmann-like Domain"/>
    <property type="match status" value="1"/>
</dbReference>
<dbReference type="SUPFAM" id="SSF50129">
    <property type="entry name" value="GroES-like"/>
    <property type="match status" value="1"/>
</dbReference>
<dbReference type="InterPro" id="IPR036291">
    <property type="entry name" value="NAD(P)-bd_dom_sf"/>
</dbReference>
<dbReference type="AlphaFoldDB" id="A0A4S8LTI6"/>
<name>A0A4S8LTI6_DENBC</name>
<dbReference type="Proteomes" id="UP000297245">
    <property type="component" value="Unassembled WGS sequence"/>
</dbReference>